<reference evidence="3 4" key="1">
    <citation type="journal article" date="2024" name="IMA Fungus">
        <title>IMA Genome - F19 : A genome assembly and annotation guide to empower mycologists, including annotated draft genome sequences of Ceratocystis pirilliformis, Diaporthe australafricana, Fusarium ophioides, Paecilomyces lecythidis, and Sporothrix stenoceras.</title>
        <authorList>
            <person name="Aylward J."/>
            <person name="Wilson A.M."/>
            <person name="Visagie C.M."/>
            <person name="Spraker J."/>
            <person name="Barnes I."/>
            <person name="Buitendag C."/>
            <person name="Ceriani C."/>
            <person name="Del Mar Angel L."/>
            <person name="du Plessis D."/>
            <person name="Fuchs T."/>
            <person name="Gasser K."/>
            <person name="Kramer D."/>
            <person name="Li W."/>
            <person name="Munsamy K."/>
            <person name="Piso A."/>
            <person name="Price J.L."/>
            <person name="Sonnekus B."/>
            <person name="Thomas C."/>
            <person name="van der Nest A."/>
            <person name="van Dijk A."/>
            <person name="van Heerden A."/>
            <person name="van Vuuren N."/>
            <person name="Yilmaz N."/>
            <person name="Duong T.A."/>
            <person name="van der Merwe N.A."/>
            <person name="Wingfield M.J."/>
            <person name="Wingfield B.D."/>
        </authorList>
    </citation>
    <scope>NUCLEOTIDE SEQUENCE [LARGE SCALE GENOMIC DNA]</scope>
    <source>
        <strain evidence="3 4">CMW 18167</strain>
    </source>
</reference>
<accession>A0ABR3Y3F5</accession>
<dbReference type="EMBL" id="JAVDPF010000006">
    <property type="protein sequence ID" value="KAL1882412.1"/>
    <property type="molecule type" value="Genomic_DNA"/>
</dbReference>
<keyword evidence="2" id="KW-0472">Membrane</keyword>
<keyword evidence="2" id="KW-1133">Transmembrane helix</keyword>
<feature type="transmembrane region" description="Helical" evidence="2">
    <location>
        <begin position="71"/>
        <end position="89"/>
    </location>
</feature>
<feature type="compositionally biased region" description="Polar residues" evidence="1">
    <location>
        <begin position="52"/>
        <end position="63"/>
    </location>
</feature>
<feature type="transmembrane region" description="Helical" evidence="2">
    <location>
        <begin position="101"/>
        <end position="127"/>
    </location>
</feature>
<evidence type="ECO:0000256" key="2">
    <source>
        <dbReference type="SAM" id="Phobius"/>
    </source>
</evidence>
<name>A0ABR3Y3F5_9EURO</name>
<dbReference type="Proteomes" id="UP001583193">
    <property type="component" value="Unassembled WGS sequence"/>
</dbReference>
<gene>
    <name evidence="3" type="ORF">Plec18167_002828</name>
</gene>
<evidence type="ECO:0000256" key="1">
    <source>
        <dbReference type="SAM" id="MobiDB-lite"/>
    </source>
</evidence>
<keyword evidence="2" id="KW-0812">Transmembrane</keyword>
<feature type="compositionally biased region" description="Low complexity" evidence="1">
    <location>
        <begin position="29"/>
        <end position="47"/>
    </location>
</feature>
<proteinExistence type="predicted"/>
<feature type="region of interest" description="Disordered" evidence="1">
    <location>
        <begin position="24"/>
        <end position="64"/>
    </location>
</feature>
<organism evidence="3 4">
    <name type="scientific">Paecilomyces lecythidis</name>
    <dbReference type="NCBI Taxonomy" id="3004212"/>
    <lineage>
        <taxon>Eukaryota</taxon>
        <taxon>Fungi</taxon>
        <taxon>Dikarya</taxon>
        <taxon>Ascomycota</taxon>
        <taxon>Pezizomycotina</taxon>
        <taxon>Eurotiomycetes</taxon>
        <taxon>Eurotiomycetidae</taxon>
        <taxon>Eurotiales</taxon>
        <taxon>Thermoascaceae</taxon>
        <taxon>Paecilomyces</taxon>
    </lineage>
</organism>
<keyword evidence="4" id="KW-1185">Reference proteome</keyword>
<evidence type="ECO:0000313" key="3">
    <source>
        <dbReference type="EMBL" id="KAL1882412.1"/>
    </source>
</evidence>
<evidence type="ECO:0000313" key="4">
    <source>
        <dbReference type="Proteomes" id="UP001583193"/>
    </source>
</evidence>
<protein>
    <submittedName>
        <fullName evidence="3">Uncharacterized protein</fullName>
    </submittedName>
</protein>
<sequence>MALALGRLSLIDHMVNSRWGGNINGNGNGLPSSSPTSTSTSPISSPTDKNKTGTPSTASSETRSFPGADLVASRVCQGISIWCFGYGLFRYVSVRNHLTRGLFVPGIWGPVFMTCGSLGVFATVMHFDWRRDVREPVAALSSGVGVGEKKRE</sequence>
<comment type="caution">
    <text evidence="3">The sequence shown here is derived from an EMBL/GenBank/DDBJ whole genome shotgun (WGS) entry which is preliminary data.</text>
</comment>